<dbReference type="InterPro" id="IPR023346">
    <property type="entry name" value="Lysozyme-like_dom_sf"/>
</dbReference>
<dbReference type="PATRIC" id="fig|76731.3.peg.2014"/>
<dbReference type="GO" id="GO:0009253">
    <property type="term" value="P:peptidoglycan catabolic process"/>
    <property type="evidence" value="ECO:0007669"/>
    <property type="project" value="TreeGrafter"/>
</dbReference>
<protein>
    <submittedName>
        <fullName evidence="1">Lytic transglycosylase</fullName>
    </submittedName>
</protein>
<dbReference type="FunFam" id="1.10.8.350:FF:000001">
    <property type="entry name" value="Lytic murein transglycosylase B"/>
    <property type="match status" value="1"/>
</dbReference>
<dbReference type="PROSITE" id="PS51318">
    <property type="entry name" value="TAT"/>
    <property type="match status" value="1"/>
</dbReference>
<dbReference type="NCBIfam" id="TIGR02282">
    <property type="entry name" value="MltB"/>
    <property type="match status" value="1"/>
</dbReference>
<dbReference type="Gene3D" id="1.10.8.350">
    <property type="entry name" value="Bacterial muramidase"/>
    <property type="match status" value="1"/>
</dbReference>
<dbReference type="InterPro" id="IPR006311">
    <property type="entry name" value="TAT_signal"/>
</dbReference>
<evidence type="ECO:0000313" key="1">
    <source>
        <dbReference type="EMBL" id="ALV06441.1"/>
    </source>
</evidence>
<dbReference type="SUPFAM" id="SSF53955">
    <property type="entry name" value="Lysozyme-like"/>
    <property type="match status" value="1"/>
</dbReference>
<dbReference type="CDD" id="cd13399">
    <property type="entry name" value="Slt35-like"/>
    <property type="match status" value="1"/>
</dbReference>
<dbReference type="RefSeq" id="WP_058934725.1">
    <property type="nucleotide sequence ID" value="NZ_CP013729.1"/>
</dbReference>
<evidence type="ECO:0000313" key="2">
    <source>
        <dbReference type="Proteomes" id="UP000060699"/>
    </source>
</evidence>
<dbReference type="Gene3D" id="1.10.530.10">
    <property type="match status" value="1"/>
</dbReference>
<dbReference type="Pfam" id="PF13406">
    <property type="entry name" value="SLT_2"/>
    <property type="match status" value="1"/>
</dbReference>
<dbReference type="InterPro" id="IPR011757">
    <property type="entry name" value="Lytic_transglycosylase_MltB"/>
</dbReference>
<reference evidence="1 2" key="1">
    <citation type="submission" date="2015-12" db="EMBL/GenBank/DDBJ databases">
        <title>Complete genome of Roseateles depolymerans KCTC 42856.</title>
        <authorList>
            <person name="Kim K.M."/>
        </authorList>
    </citation>
    <scope>NUCLEOTIDE SEQUENCE [LARGE SCALE GENOMIC DNA]</scope>
    <source>
        <strain evidence="1 2">KCTC 42856</strain>
    </source>
</reference>
<dbReference type="AlphaFoldDB" id="A0A0U3MDQ8"/>
<dbReference type="PANTHER" id="PTHR30163:SF9">
    <property type="entry name" value="MEMBRANE-BOUND LYTIC MUREIN TRANSGLYCOSYLASE B"/>
    <property type="match status" value="1"/>
</dbReference>
<accession>A0A0U3MDQ8</accession>
<dbReference type="STRING" id="76731.RD2015_1965"/>
<name>A0A0U3MDQ8_9BURK</name>
<gene>
    <name evidence="1" type="ORF">RD2015_1965</name>
</gene>
<dbReference type="PANTHER" id="PTHR30163">
    <property type="entry name" value="MEMBRANE-BOUND LYTIC MUREIN TRANSGLYCOSYLASE B"/>
    <property type="match status" value="1"/>
</dbReference>
<sequence precursor="true">MTLRRRTLLGASWAAALPSLAALPLVATAATAGKKKPLKLRPAAQAPAFGERADLMQFADQQAAALGYDPQALKTLLAQARVQASVQRLILPGAPGQAKDWGAYRQRFIEPQRLQAGLGFWATYEADLARAEATYGVPAQIIAAIIGVETFYGRIMGGYRVLDALTTLAFDYPSPLPPGARDRSGYFREELRQFLILARENGLDPLSMKGSYAGAMGWGQFMPGSWRRFAVDFDRDGHIDLIDSPVDAIGSVAHFLREHGWKPGLPTHYSVQPPVDTAARAQLLVSDVLPQLDVNQFLAAGADLSQEGLSHVGPLALIELQMGGAAPVYVAGTQNFYTVTRYNQSSYYAMAVIEFASTLASWRKAGQSGAASTAVGQPDQQAR</sequence>
<proteinExistence type="predicted"/>
<dbReference type="OrthoDB" id="9772911at2"/>
<dbReference type="EMBL" id="CP013729">
    <property type="protein sequence ID" value="ALV06441.1"/>
    <property type="molecule type" value="Genomic_DNA"/>
</dbReference>
<dbReference type="InterPro" id="IPR043426">
    <property type="entry name" value="MltB-like"/>
</dbReference>
<dbReference type="InterPro" id="IPR031304">
    <property type="entry name" value="SLT_2"/>
</dbReference>
<dbReference type="GO" id="GO:0008933">
    <property type="term" value="F:peptidoglycan lytic transglycosylase activity"/>
    <property type="evidence" value="ECO:0007669"/>
    <property type="project" value="TreeGrafter"/>
</dbReference>
<dbReference type="KEGG" id="rdp:RD2015_1965"/>
<organism evidence="1 2">
    <name type="scientific">Roseateles depolymerans</name>
    <dbReference type="NCBI Taxonomy" id="76731"/>
    <lineage>
        <taxon>Bacteria</taxon>
        <taxon>Pseudomonadati</taxon>
        <taxon>Pseudomonadota</taxon>
        <taxon>Betaproteobacteria</taxon>
        <taxon>Burkholderiales</taxon>
        <taxon>Sphaerotilaceae</taxon>
        <taxon>Roseateles</taxon>
    </lineage>
</organism>
<keyword evidence="2" id="KW-1185">Reference proteome</keyword>
<dbReference type="Proteomes" id="UP000060699">
    <property type="component" value="Chromosome"/>
</dbReference>